<dbReference type="InterPro" id="IPR007197">
    <property type="entry name" value="rSAM"/>
</dbReference>
<evidence type="ECO:0000313" key="2">
    <source>
        <dbReference type="Proteomes" id="UP000242616"/>
    </source>
</evidence>
<dbReference type="Proteomes" id="UP000242616">
    <property type="component" value="Unassembled WGS sequence"/>
</dbReference>
<dbReference type="EMBL" id="LBFC01000021">
    <property type="protein sequence ID" value="ONN26937.1"/>
    <property type="molecule type" value="Genomic_DNA"/>
</dbReference>
<dbReference type="SFLD" id="SFLDS00029">
    <property type="entry name" value="Radical_SAM"/>
    <property type="match status" value="1"/>
</dbReference>
<dbReference type="RefSeq" id="WP_075666182.1">
    <property type="nucleotide sequence ID" value="NZ_LBFC01000021.1"/>
</dbReference>
<gene>
    <name evidence="1" type="ORF">XJ44_06490</name>
</gene>
<evidence type="ECO:0000313" key="1">
    <source>
        <dbReference type="EMBL" id="ONN26937.1"/>
    </source>
</evidence>
<name>A0ABX3IK73_9BACT</name>
<accession>A0ABX3IK73</accession>
<protein>
    <submittedName>
        <fullName evidence="1">Radical SAM protein</fullName>
    </submittedName>
</protein>
<proteinExistence type="predicted"/>
<organism evidence="1 2">
    <name type="scientific">Thermosipho affectus</name>
    <dbReference type="NCBI Taxonomy" id="660294"/>
    <lineage>
        <taxon>Bacteria</taxon>
        <taxon>Thermotogati</taxon>
        <taxon>Thermotogota</taxon>
        <taxon>Thermotogae</taxon>
        <taxon>Thermotogales</taxon>
        <taxon>Fervidobacteriaceae</taxon>
        <taxon>Thermosipho</taxon>
    </lineage>
</organism>
<dbReference type="PANTHER" id="PTHR43288:SF2">
    <property type="entry name" value="RADICAL SAM CORE DOMAIN-CONTAINING PROTEIN"/>
    <property type="match status" value="1"/>
</dbReference>
<dbReference type="PANTHER" id="PTHR43288">
    <property type="entry name" value="BIOTIN SYNTHASE-RELATED PROTEIN, RADICAL SAM SUPERFAMILY"/>
    <property type="match status" value="1"/>
</dbReference>
<comment type="caution">
    <text evidence="1">The sequence shown here is derived from an EMBL/GenBank/DDBJ whole genome shotgun (WGS) entry which is preliminary data.</text>
</comment>
<keyword evidence="2" id="KW-1185">Reference proteome</keyword>
<reference evidence="1 2" key="1">
    <citation type="submission" date="2015-06" db="EMBL/GenBank/DDBJ databases">
        <title>Genome sequencing of Thermotogales isolates from hydrothermal vents.</title>
        <authorList>
            <person name="Haverkamp T.H."/>
            <person name="Kublanov I.V."/>
            <person name="Nesbo C.L."/>
        </authorList>
    </citation>
    <scope>NUCLEOTIDE SEQUENCE [LARGE SCALE GENOMIC DNA]</scope>
    <source>
        <strain evidence="2">ik275mar</strain>
    </source>
</reference>
<sequence>MVIVNPSGTLPISVTKSCPINCKHCGGVYIKSMTHIDDMERYTKRYKSFLISGGMMFDGTIPFKGYIKKLKDLKEKYNLIYNFHIGFPKNPPFEIDEIADVISFDFFSDKDVMKDIYKLSRSPEEILNSVLPLKAQKIPHITIGIFCGKITHEIKSLEMLKEYFDSIVLNIFIPTKKTEFENCKPPAINDVKMVFDMAQKHFKTVVLGCMHPHGKYREVLLNNISPDIFVNSASKIYDYKGCCSLYLAKEATK</sequence>
<dbReference type="SUPFAM" id="SSF102114">
    <property type="entry name" value="Radical SAM enzymes"/>
    <property type="match status" value="1"/>
</dbReference>
<dbReference type="InterPro" id="IPR058240">
    <property type="entry name" value="rSAM_sf"/>
</dbReference>
<dbReference type="SFLD" id="SFLDG01113">
    <property type="entry name" value="Uncharacterised_Radical_SAM_Su"/>
    <property type="match status" value="1"/>
</dbReference>